<proteinExistence type="inferred from homology"/>
<evidence type="ECO:0000256" key="2">
    <source>
        <dbReference type="SAM" id="MobiDB-lite"/>
    </source>
</evidence>
<dbReference type="GO" id="GO:0005829">
    <property type="term" value="C:cytosol"/>
    <property type="evidence" value="ECO:0007669"/>
    <property type="project" value="TreeGrafter"/>
</dbReference>
<name>A0AA88RRH1_9ASTE</name>
<organism evidence="3 4">
    <name type="scientific">Escallonia rubra</name>
    <dbReference type="NCBI Taxonomy" id="112253"/>
    <lineage>
        <taxon>Eukaryota</taxon>
        <taxon>Viridiplantae</taxon>
        <taxon>Streptophyta</taxon>
        <taxon>Embryophyta</taxon>
        <taxon>Tracheophyta</taxon>
        <taxon>Spermatophyta</taxon>
        <taxon>Magnoliopsida</taxon>
        <taxon>eudicotyledons</taxon>
        <taxon>Gunneridae</taxon>
        <taxon>Pentapetalae</taxon>
        <taxon>asterids</taxon>
        <taxon>campanulids</taxon>
        <taxon>Escalloniales</taxon>
        <taxon>Escalloniaceae</taxon>
        <taxon>Escallonia</taxon>
    </lineage>
</organism>
<evidence type="ECO:0000313" key="4">
    <source>
        <dbReference type="Proteomes" id="UP001187471"/>
    </source>
</evidence>
<keyword evidence="4" id="KW-1185">Reference proteome</keyword>
<accession>A0AA88RRH1</accession>
<dbReference type="Proteomes" id="UP001187471">
    <property type="component" value="Unassembled WGS sequence"/>
</dbReference>
<protein>
    <recommendedName>
        <fullName evidence="5">Heat shock factor binding protein 1</fullName>
    </recommendedName>
</protein>
<dbReference type="GO" id="GO:0070370">
    <property type="term" value="P:cellular heat acclimation"/>
    <property type="evidence" value="ECO:0007669"/>
    <property type="project" value="TreeGrafter"/>
</dbReference>
<reference evidence="3" key="1">
    <citation type="submission" date="2022-12" db="EMBL/GenBank/DDBJ databases">
        <title>Draft genome assemblies for two species of Escallonia (Escalloniales).</title>
        <authorList>
            <person name="Chanderbali A."/>
            <person name="Dervinis C."/>
            <person name="Anghel I."/>
            <person name="Soltis D."/>
            <person name="Soltis P."/>
            <person name="Zapata F."/>
        </authorList>
    </citation>
    <scope>NUCLEOTIDE SEQUENCE</scope>
    <source>
        <strain evidence="3">UCBG92.1500</strain>
        <tissue evidence="3">Leaf</tissue>
    </source>
</reference>
<evidence type="ECO:0008006" key="5">
    <source>
        <dbReference type="Google" id="ProtNLM"/>
    </source>
</evidence>
<dbReference type="PANTHER" id="PTHR19424">
    <property type="entry name" value="HEAT SHOCK FACTOR BINDING PROTEIN 1"/>
    <property type="match status" value="1"/>
</dbReference>
<sequence length="100" mass="10993">VQNLLQQMVSNVKCILCFNPSNSNIAIVAHWHFLTAKQVPVNNEVPCFFNYFALDEMGSRITELEQSINDLRTEMGAEGSPSPLAPSKKPDDATPEEGSA</sequence>
<dbReference type="GO" id="GO:0005634">
    <property type="term" value="C:nucleus"/>
    <property type="evidence" value="ECO:0007669"/>
    <property type="project" value="TreeGrafter"/>
</dbReference>
<dbReference type="PANTHER" id="PTHR19424:SF0">
    <property type="entry name" value="HEAT SHOCK FACTOR BINDING PROTEIN 1"/>
    <property type="match status" value="1"/>
</dbReference>
<dbReference type="EMBL" id="JAVXUO010000638">
    <property type="protein sequence ID" value="KAK2990609.1"/>
    <property type="molecule type" value="Genomic_DNA"/>
</dbReference>
<dbReference type="GO" id="GO:0003714">
    <property type="term" value="F:transcription corepressor activity"/>
    <property type="evidence" value="ECO:0007669"/>
    <property type="project" value="InterPro"/>
</dbReference>
<dbReference type="AlphaFoldDB" id="A0AA88RRH1"/>
<comment type="caution">
    <text evidence="3">The sequence shown here is derived from an EMBL/GenBank/DDBJ whole genome shotgun (WGS) entry which is preliminary data.</text>
</comment>
<gene>
    <name evidence="3" type="ORF">RJ640_019889</name>
</gene>
<evidence type="ECO:0000313" key="3">
    <source>
        <dbReference type="EMBL" id="KAK2990609.1"/>
    </source>
</evidence>
<comment type="similarity">
    <text evidence="1">Belongs to the HSBP1 family.</text>
</comment>
<dbReference type="InterPro" id="IPR009643">
    <property type="entry name" value="HS1-bd"/>
</dbReference>
<feature type="region of interest" description="Disordered" evidence="2">
    <location>
        <begin position="70"/>
        <end position="100"/>
    </location>
</feature>
<feature type="non-terminal residue" evidence="3">
    <location>
        <position position="100"/>
    </location>
</feature>
<evidence type="ECO:0000256" key="1">
    <source>
        <dbReference type="ARBA" id="ARBA00006349"/>
    </source>
</evidence>